<dbReference type="HOGENOM" id="CLU_1822549_0_0_0"/>
<name>H1PPG0_9FUSO</name>
<keyword evidence="3" id="KW-1185">Reference proteome</keyword>
<proteinExistence type="predicted"/>
<accession>H1PPG0</accession>
<sequence>MKQETYNKEMAIMAAVLGEVKENYNLEDAEVIGQSISEKKVVHKLNDKGIKVTVEYTKKTGIEALYAKEIVGKGITGITKGEFEDKINEGCSLSEIAEKCSVGKLPGTVKKGDEVIKPEDNPEKTVDKEKKADKEVKKQKK</sequence>
<evidence type="ECO:0000313" key="2">
    <source>
        <dbReference type="EMBL" id="EHO84484.1"/>
    </source>
</evidence>
<protein>
    <submittedName>
        <fullName evidence="2">Uncharacterized protein</fullName>
    </submittedName>
</protein>
<organism evidence="2 3">
    <name type="scientific">Fusobacterium ulcerans 12-1B</name>
    <dbReference type="NCBI Taxonomy" id="457404"/>
    <lineage>
        <taxon>Bacteria</taxon>
        <taxon>Fusobacteriati</taxon>
        <taxon>Fusobacteriota</taxon>
        <taxon>Fusobacteriia</taxon>
        <taxon>Fusobacteriales</taxon>
        <taxon>Fusobacteriaceae</taxon>
        <taxon>Fusobacterium</taxon>
    </lineage>
</organism>
<gene>
    <name evidence="2" type="ORF">HMPREF0402_00303</name>
</gene>
<dbReference type="AlphaFoldDB" id="H1PPG0"/>
<evidence type="ECO:0000313" key="3">
    <source>
        <dbReference type="Proteomes" id="UP000003233"/>
    </source>
</evidence>
<dbReference type="EMBL" id="AGWJ02000004">
    <property type="protein sequence ID" value="EHO84484.1"/>
    <property type="molecule type" value="Genomic_DNA"/>
</dbReference>
<dbReference type="BioCyc" id="FSP457404-HMP:GTSQ-304-MONOMER"/>
<evidence type="ECO:0000256" key="1">
    <source>
        <dbReference type="SAM" id="MobiDB-lite"/>
    </source>
</evidence>
<comment type="caution">
    <text evidence="2">The sequence shown here is derived from an EMBL/GenBank/DDBJ whole genome shotgun (WGS) entry which is preliminary data.</text>
</comment>
<feature type="region of interest" description="Disordered" evidence="1">
    <location>
        <begin position="111"/>
        <end position="141"/>
    </location>
</feature>
<reference evidence="2 3" key="1">
    <citation type="submission" date="2012-07" db="EMBL/GenBank/DDBJ databases">
        <title>The Genome Sequence of Fusobacterium ulcerans 12_1B.</title>
        <authorList>
            <consortium name="The Broad Institute Genome Sequencing Platform"/>
            <person name="Earl A."/>
            <person name="Ward D."/>
            <person name="Feldgarden M."/>
            <person name="Gevers D."/>
            <person name="Strauss J."/>
            <person name="Ambrose C.E."/>
            <person name="Allen-Vercoe E."/>
            <person name="Walker B."/>
            <person name="Young S.K."/>
            <person name="Zeng Q."/>
            <person name="Gargeya S."/>
            <person name="Fitzgerald M."/>
            <person name="Haas B."/>
            <person name="Abouelleil A."/>
            <person name="Alvarado L."/>
            <person name="Arachchi H.M."/>
            <person name="Berlin A.M."/>
            <person name="Chapman S.B."/>
            <person name="Goldberg J."/>
            <person name="Griggs A."/>
            <person name="Gujja S."/>
            <person name="Hansen M."/>
            <person name="Howarth C."/>
            <person name="Imamovic A."/>
            <person name="Larimer J."/>
            <person name="McCowen C."/>
            <person name="Montmayeur A."/>
            <person name="Murphy C."/>
            <person name="Neiman D."/>
            <person name="Pearson M."/>
            <person name="Priest M."/>
            <person name="Roberts A."/>
            <person name="Saif S."/>
            <person name="Shea T."/>
            <person name="Sisk P."/>
            <person name="Sykes S."/>
            <person name="Wortman J."/>
            <person name="Nusbaum C."/>
            <person name="Birren B."/>
        </authorList>
    </citation>
    <scope>NUCLEOTIDE SEQUENCE [LARGE SCALE GENOMIC DNA]</scope>
    <source>
        <strain evidence="2 3">12_1B</strain>
    </source>
</reference>
<dbReference type="Proteomes" id="UP000003233">
    <property type="component" value="Unassembled WGS sequence"/>
</dbReference>
<dbReference type="PATRIC" id="fig|457404.5.peg.942"/>
<dbReference type="RefSeq" id="WP_008695615.1">
    <property type="nucleotide sequence ID" value="NZ_KE161007.1"/>
</dbReference>